<keyword evidence="3" id="KW-1185">Reference proteome</keyword>
<dbReference type="Proteomes" id="UP000509568">
    <property type="component" value="Chromosome"/>
</dbReference>
<evidence type="ECO:0000313" key="3">
    <source>
        <dbReference type="Proteomes" id="UP000509568"/>
    </source>
</evidence>
<evidence type="ECO:0000259" key="1">
    <source>
        <dbReference type="Pfam" id="PF15655"/>
    </source>
</evidence>
<sequence>MSHLGQGPEAVLNRFLTQMAEWENSFYASQMELIEGGQPTAVCDAEYKHRLASILSACSLEDTKSWARLDGMGCTRPSMYDPDRDLLEVVGPVGKSWVATVKQAGGLRAVFRFELVETSGGWRIKKKETFRDDKWHKSTL</sequence>
<reference evidence="2 3" key="1">
    <citation type="submission" date="2020-06" db="EMBL/GenBank/DDBJ databases">
        <title>Pseudomonas eucalypticola sp. nov., an endophyte of Eucalyptus dunnii leaves with biocontrol ability of eucalyptus leaf blight.</title>
        <authorList>
            <person name="Liu Y."/>
            <person name="Song Z."/>
            <person name="Zeng H."/>
            <person name="Lu M."/>
            <person name="Wang X."/>
            <person name="Lian X."/>
            <person name="Zhang Q."/>
        </authorList>
    </citation>
    <scope>NUCLEOTIDE SEQUENCE [LARGE SCALE GENOMIC DNA]</scope>
    <source>
        <strain evidence="2 3">NP-1</strain>
    </source>
</reference>
<organism evidence="2 3">
    <name type="scientific">Pseudomonas eucalypticola</name>
    <dbReference type="NCBI Taxonomy" id="2599595"/>
    <lineage>
        <taxon>Bacteria</taxon>
        <taxon>Pseudomonadati</taxon>
        <taxon>Pseudomonadota</taxon>
        <taxon>Gammaproteobacteria</taxon>
        <taxon>Pseudomonadales</taxon>
        <taxon>Pseudomonadaceae</taxon>
        <taxon>Pseudomonas</taxon>
    </lineage>
</organism>
<feature type="domain" description="NTF2 fold immunity protein" evidence="1">
    <location>
        <begin position="8"/>
        <end position="138"/>
    </location>
</feature>
<dbReference type="Pfam" id="PF15655">
    <property type="entry name" value="Imm-NTF2"/>
    <property type="match status" value="1"/>
</dbReference>
<dbReference type="KEGG" id="pez:HWQ56_00895"/>
<proteinExistence type="predicted"/>
<dbReference type="EMBL" id="CP056030">
    <property type="protein sequence ID" value="QKZ02423.1"/>
    <property type="molecule type" value="Genomic_DNA"/>
</dbReference>
<dbReference type="RefSeq" id="WP_176569573.1">
    <property type="nucleotide sequence ID" value="NZ_CP056030.1"/>
</dbReference>
<accession>A0A7D5H2R9</accession>
<protein>
    <recommendedName>
        <fullName evidence="1">NTF2 fold immunity protein domain-containing protein</fullName>
    </recommendedName>
</protein>
<evidence type="ECO:0000313" key="2">
    <source>
        <dbReference type="EMBL" id="QKZ02423.1"/>
    </source>
</evidence>
<dbReference type="InterPro" id="IPR028049">
    <property type="entry name" value="Imm-NTF2"/>
</dbReference>
<dbReference type="AlphaFoldDB" id="A0A7D5H2R9"/>
<name>A0A7D5H2R9_9PSED</name>
<gene>
    <name evidence="2" type="ORF">HWQ56_00895</name>
</gene>